<dbReference type="GO" id="GO:0016301">
    <property type="term" value="F:kinase activity"/>
    <property type="evidence" value="ECO:0007669"/>
    <property type="project" value="UniProtKB-KW"/>
</dbReference>
<keyword evidence="2" id="KW-0808">Transferase</keyword>
<evidence type="ECO:0000256" key="1">
    <source>
        <dbReference type="ARBA" id="ARBA00010688"/>
    </source>
</evidence>
<organism evidence="5 6">
    <name type="scientific">Weizmannia acidilactici</name>
    <dbReference type="NCBI Taxonomy" id="2607726"/>
    <lineage>
        <taxon>Bacteria</taxon>
        <taxon>Bacillati</taxon>
        <taxon>Bacillota</taxon>
        <taxon>Bacilli</taxon>
        <taxon>Bacillales</taxon>
        <taxon>Bacillaceae</taxon>
        <taxon>Heyndrickxia</taxon>
    </lineage>
</organism>
<evidence type="ECO:0000256" key="2">
    <source>
        <dbReference type="ARBA" id="ARBA00022679"/>
    </source>
</evidence>
<dbReference type="AlphaFoldDB" id="A0A5J4JDB0"/>
<reference evidence="5 6" key="1">
    <citation type="submission" date="2019-09" db="EMBL/GenBank/DDBJ databases">
        <title>Draft genome sequence of Bacillus sp. JC-7.</title>
        <authorList>
            <person name="Tanaka N."/>
            <person name="Shiwa Y."/>
            <person name="Fujita N."/>
            <person name="Tanasupawat S."/>
        </authorList>
    </citation>
    <scope>NUCLEOTIDE SEQUENCE [LARGE SCALE GENOMIC DNA]</scope>
    <source>
        <strain evidence="5 6">JC-7</strain>
    </source>
</reference>
<keyword evidence="6" id="KW-1185">Reference proteome</keyword>
<name>A0A5J4JDB0_9BACI</name>
<evidence type="ECO:0000259" key="4">
    <source>
        <dbReference type="Pfam" id="PF00294"/>
    </source>
</evidence>
<keyword evidence="3" id="KW-0418">Kinase</keyword>
<evidence type="ECO:0000313" key="6">
    <source>
        <dbReference type="Proteomes" id="UP000391919"/>
    </source>
</evidence>
<dbReference type="EMBL" id="BKZQ01000010">
    <property type="protein sequence ID" value="GER69751.1"/>
    <property type="molecule type" value="Genomic_DNA"/>
</dbReference>
<sequence>MSKILTLGEILLRLSTCSGDLLSCSQSLNVNYGGSEANVASTLAHFGHDVSFASMVPNSPLGTAAVRNLRANGIDTSHLLFGGKRLGIYFLEQGSTLRNSKVIYDREHSSFCQMDIHEWDFDRLFENVSLFHISGITFALSESWKKNGQILVKAAYDRGIPVSFDINFRQAMWTLEEAKEAIIPILPMVSYCCANYMDARNFFEIDASVAVPGNMEECYRKISQIYPNIRALYATDRYVISPSCNELQGMLWIKGEFKKSERYHLFPIVDRIGGGDAYVAGILHGILTRMEAEQTVQFATAASVLKHSINGDMLPLTERDVKSWLDTPGREVVR</sequence>
<dbReference type="PANTHER" id="PTHR43320">
    <property type="entry name" value="SUGAR KINASE"/>
    <property type="match status" value="1"/>
</dbReference>
<evidence type="ECO:0000256" key="3">
    <source>
        <dbReference type="ARBA" id="ARBA00022777"/>
    </source>
</evidence>
<dbReference type="CDD" id="cd01166">
    <property type="entry name" value="KdgK"/>
    <property type="match status" value="1"/>
</dbReference>
<dbReference type="SUPFAM" id="SSF53613">
    <property type="entry name" value="Ribokinase-like"/>
    <property type="match status" value="1"/>
</dbReference>
<dbReference type="RefSeq" id="WP_151705885.1">
    <property type="nucleotide sequence ID" value="NZ_BKZQ01000010.1"/>
</dbReference>
<dbReference type="PANTHER" id="PTHR43320:SF2">
    <property type="entry name" value="2-DEHYDRO-3-DEOXYGLUCONOKINASE_2-DEHYDRO-3-DEOXYGALACTONOKINASE"/>
    <property type="match status" value="1"/>
</dbReference>
<evidence type="ECO:0000313" key="5">
    <source>
        <dbReference type="EMBL" id="GER69751.1"/>
    </source>
</evidence>
<feature type="domain" description="Carbohydrate kinase PfkB" evidence="4">
    <location>
        <begin position="2"/>
        <end position="306"/>
    </location>
</feature>
<dbReference type="Pfam" id="PF00294">
    <property type="entry name" value="PfkB"/>
    <property type="match status" value="1"/>
</dbReference>
<comment type="similarity">
    <text evidence="1">Belongs to the carbohydrate kinase PfkB family.</text>
</comment>
<dbReference type="InterPro" id="IPR029056">
    <property type="entry name" value="Ribokinase-like"/>
</dbReference>
<dbReference type="InterPro" id="IPR052700">
    <property type="entry name" value="Carb_kinase_PfkB-like"/>
</dbReference>
<gene>
    <name evidence="5" type="primary">kdgK_1</name>
    <name evidence="5" type="ORF">BpJC7_10540</name>
</gene>
<dbReference type="Proteomes" id="UP000391919">
    <property type="component" value="Unassembled WGS sequence"/>
</dbReference>
<dbReference type="Gene3D" id="3.40.1190.20">
    <property type="match status" value="1"/>
</dbReference>
<comment type="caution">
    <text evidence="5">The sequence shown here is derived from an EMBL/GenBank/DDBJ whole genome shotgun (WGS) entry which is preliminary data.</text>
</comment>
<dbReference type="InterPro" id="IPR011611">
    <property type="entry name" value="PfkB_dom"/>
</dbReference>
<accession>A0A5J4JDB0</accession>
<protein>
    <submittedName>
        <fullName evidence="5">2-dehydro-3-deoxygluconokinase</fullName>
    </submittedName>
</protein>
<proteinExistence type="inferred from homology"/>